<evidence type="ECO:0000256" key="1">
    <source>
        <dbReference type="ARBA" id="ARBA00001938"/>
    </source>
</evidence>
<dbReference type="EMBL" id="CP001686">
    <property type="protein sequence ID" value="ACV05322.1"/>
    <property type="molecule type" value="Genomic_DNA"/>
</dbReference>
<evidence type="ECO:0000313" key="11">
    <source>
        <dbReference type="Proteomes" id="UP000006666"/>
    </source>
</evidence>
<evidence type="ECO:0000256" key="6">
    <source>
        <dbReference type="RuleBase" id="RU003423"/>
    </source>
</evidence>
<evidence type="ECO:0000256" key="4">
    <source>
        <dbReference type="ARBA" id="ARBA00022823"/>
    </source>
</evidence>
<feature type="region of interest" description="Disordered" evidence="7">
    <location>
        <begin position="219"/>
        <end position="240"/>
    </location>
</feature>
<keyword evidence="4 6" id="KW-0450">Lipoyl</keyword>
<evidence type="ECO:0000259" key="8">
    <source>
        <dbReference type="PROSITE" id="PS50968"/>
    </source>
</evidence>
<dbReference type="InterPro" id="IPR036625">
    <property type="entry name" value="E3-bd_dom_sf"/>
</dbReference>
<feature type="region of interest" description="Disordered" evidence="7">
    <location>
        <begin position="79"/>
        <end position="142"/>
    </location>
</feature>
<feature type="compositionally biased region" description="Low complexity" evidence="7">
    <location>
        <begin position="84"/>
        <end position="121"/>
    </location>
</feature>
<dbReference type="SUPFAM" id="SSF52777">
    <property type="entry name" value="CoA-dependent acyltransferases"/>
    <property type="match status" value="1"/>
</dbReference>
<gene>
    <name evidence="10" type="ordered locus">Ksed_02370</name>
</gene>
<dbReference type="SUPFAM" id="SSF47005">
    <property type="entry name" value="Peripheral subunit-binding domain of 2-oxo acid dehydrogenase complex"/>
    <property type="match status" value="1"/>
</dbReference>
<sequence length="629" mass="63526">MSIQHYVLPDPGEGLTEAEIVAWKVKVGDEVKVNDVVVEVETAKSLVELPVPFAGTVVELLAAEGDEVEVGAPIIAIDDGQGGSSAPAASGGASSMGADEGSGQSADSPAGASSTSQATAGNPASPEVGAAGSDAAGSGVEHYVLPDPGEGLTEAEIVAWKVKVGDEVKVNDVVVEVETAKSLVELPIPFAGVVDALLAEEGQEVEVGAPIIAVRTGNATAPAPAAGGDQAAGGDAAAGDDGEERVANLVGYGAVAGSTTRRRRSGSGPGASTASAPVAGESLSGAPGEGGYGQRMVAEGSERRPGQQLHGAVGHAASGGDRPKAKPPVRKFAKDNGIDLRTVAPTGPGGIITRQDVEQALAGGAQAGGQVAAAAPAAQAAPAASAPAASAGEREQRTPIKGVRKVTAQAMVNSAFTAPHVTEFITFDISATMELVEKLKADREFKDIKVTPLLLVAKAVVIAAQRNPEINAKWDEANQEIVQYADVNLGIAAATPRGLMVPNIKGAQEKSLVELGNDLGDLISTARGGKTQPADMSGGTITITNVGVFGVDSGTPILNAGEAAILCFGAINRRPWVVTDADGNETIEPRWVTELALSFDHRLVNGDLGSRFLADVAALLEDPGKAFIW</sequence>
<dbReference type="Gene3D" id="3.30.559.10">
    <property type="entry name" value="Chloramphenicol acetyltransferase-like domain"/>
    <property type="match status" value="1"/>
</dbReference>
<feature type="domain" description="Peripheral subunit-binding (PSBD)" evidence="9">
    <location>
        <begin position="324"/>
        <end position="361"/>
    </location>
</feature>
<evidence type="ECO:0000259" key="9">
    <source>
        <dbReference type="PROSITE" id="PS51826"/>
    </source>
</evidence>
<dbReference type="PROSITE" id="PS51826">
    <property type="entry name" value="PSBD"/>
    <property type="match status" value="1"/>
</dbReference>
<reference evidence="10 11" key="1">
    <citation type="journal article" date="2009" name="Stand. Genomic Sci.">
        <title>Complete genome sequence of Kytococcus sedentarius type strain (541).</title>
        <authorList>
            <person name="Sims D."/>
            <person name="Brettin T."/>
            <person name="Detter J.C."/>
            <person name="Han C."/>
            <person name="Lapidus A."/>
            <person name="Copeland A."/>
            <person name="Glavina Del Rio T."/>
            <person name="Nolan M."/>
            <person name="Chen F."/>
            <person name="Lucas S."/>
            <person name="Tice H."/>
            <person name="Cheng J.F."/>
            <person name="Bruce D."/>
            <person name="Goodwin L."/>
            <person name="Pitluck S."/>
            <person name="Ovchinnikova G."/>
            <person name="Pati A."/>
            <person name="Ivanova N."/>
            <person name="Mavrommatis K."/>
            <person name="Chen A."/>
            <person name="Palaniappan K."/>
            <person name="D'haeseleer P."/>
            <person name="Chain P."/>
            <person name="Bristow J."/>
            <person name="Eisen J.A."/>
            <person name="Markowitz V."/>
            <person name="Hugenholtz P."/>
            <person name="Schneider S."/>
            <person name="Goker M."/>
            <person name="Pukall R."/>
            <person name="Kyrpides N.C."/>
            <person name="Klenk H.P."/>
        </authorList>
    </citation>
    <scope>NUCLEOTIDE SEQUENCE [LARGE SCALE GENOMIC DNA]</scope>
    <source>
        <strain evidence="11">ATCC 14392 / DSM 20547 / JCM 11482 / CCUG 33030 / NBRC 15357 / NCTC 11040 / CCM 314 / 541</strain>
    </source>
</reference>
<dbReference type="STRING" id="478801.Ksed_02370"/>
<dbReference type="PROSITE" id="PS50968">
    <property type="entry name" value="BIOTINYL_LIPOYL"/>
    <property type="match status" value="2"/>
</dbReference>
<keyword evidence="5 6" id="KW-0012">Acyltransferase</keyword>
<feature type="compositionally biased region" description="Low complexity" evidence="7">
    <location>
        <begin position="270"/>
        <end position="280"/>
    </location>
</feature>
<accession>C7NJJ2</accession>
<evidence type="ECO:0000256" key="2">
    <source>
        <dbReference type="ARBA" id="ARBA00007317"/>
    </source>
</evidence>
<comment type="similarity">
    <text evidence="2 6">Belongs to the 2-oxoacid dehydrogenase family.</text>
</comment>
<dbReference type="InterPro" id="IPR050743">
    <property type="entry name" value="2-oxoacid_DH_E2_comp"/>
</dbReference>
<dbReference type="PANTHER" id="PTHR43178">
    <property type="entry name" value="DIHYDROLIPOAMIDE ACETYLTRANSFERASE COMPONENT OF PYRUVATE DEHYDROGENASE COMPLEX"/>
    <property type="match status" value="1"/>
</dbReference>
<keyword evidence="11" id="KW-1185">Reference proteome</keyword>
<protein>
    <recommendedName>
        <fullName evidence="6">Dihydrolipoamide acetyltransferase component of pyruvate dehydrogenase complex</fullName>
        <ecNumber evidence="6">2.3.1.-</ecNumber>
    </recommendedName>
</protein>
<dbReference type="FunFam" id="3.30.559.10:FF:000007">
    <property type="entry name" value="Dihydrolipoamide acetyltransferase component of pyruvate dehydrogenase complex"/>
    <property type="match status" value="1"/>
</dbReference>
<evidence type="ECO:0000256" key="5">
    <source>
        <dbReference type="ARBA" id="ARBA00023315"/>
    </source>
</evidence>
<dbReference type="InterPro" id="IPR000089">
    <property type="entry name" value="Biotin_lipoyl"/>
</dbReference>
<dbReference type="EC" id="2.3.1.-" evidence="6"/>
<dbReference type="Pfam" id="PF00198">
    <property type="entry name" value="2-oxoacid_dh"/>
    <property type="match status" value="1"/>
</dbReference>
<dbReference type="GO" id="GO:0031405">
    <property type="term" value="F:lipoic acid binding"/>
    <property type="evidence" value="ECO:0007669"/>
    <property type="project" value="TreeGrafter"/>
</dbReference>
<proteinExistence type="inferred from homology"/>
<feature type="domain" description="Lipoyl-binding" evidence="8">
    <location>
        <begin position="140"/>
        <end position="215"/>
    </location>
</feature>
<dbReference type="PANTHER" id="PTHR43178:SF5">
    <property type="entry name" value="LIPOAMIDE ACYLTRANSFERASE COMPONENT OF BRANCHED-CHAIN ALPHA-KETO ACID DEHYDROGENASE COMPLEX, MITOCHONDRIAL"/>
    <property type="match status" value="1"/>
</dbReference>
<dbReference type="CDD" id="cd06849">
    <property type="entry name" value="lipoyl_domain"/>
    <property type="match status" value="2"/>
</dbReference>
<organism evidence="10 11">
    <name type="scientific">Kytococcus sedentarius (strain ATCC 14392 / DSM 20547 / JCM 11482 / CCUG 33030 / NBRC 15357 / NCTC 11040 / CCM 314 / 541)</name>
    <name type="common">Micrococcus sedentarius</name>
    <dbReference type="NCBI Taxonomy" id="478801"/>
    <lineage>
        <taxon>Bacteria</taxon>
        <taxon>Bacillati</taxon>
        <taxon>Actinomycetota</taxon>
        <taxon>Actinomycetes</taxon>
        <taxon>Micrococcales</taxon>
        <taxon>Kytococcaceae</taxon>
        <taxon>Kytococcus</taxon>
    </lineage>
</organism>
<dbReference type="InterPro" id="IPR004167">
    <property type="entry name" value="PSBD"/>
</dbReference>
<keyword evidence="10" id="KW-0670">Pyruvate</keyword>
<comment type="cofactor">
    <cofactor evidence="1 6">
        <name>(R)-lipoate</name>
        <dbReference type="ChEBI" id="CHEBI:83088"/>
    </cofactor>
</comment>
<dbReference type="Gene3D" id="2.40.50.100">
    <property type="match status" value="2"/>
</dbReference>
<evidence type="ECO:0000313" key="10">
    <source>
        <dbReference type="EMBL" id="ACV05322.1"/>
    </source>
</evidence>
<evidence type="ECO:0000256" key="7">
    <source>
        <dbReference type="SAM" id="MobiDB-lite"/>
    </source>
</evidence>
<dbReference type="InterPro" id="IPR011053">
    <property type="entry name" value="Single_hybrid_motif"/>
</dbReference>
<dbReference type="SUPFAM" id="SSF51230">
    <property type="entry name" value="Single hybrid motif"/>
    <property type="match status" value="2"/>
</dbReference>
<dbReference type="RefSeq" id="WP_012801740.1">
    <property type="nucleotide sequence ID" value="NC_013169.1"/>
</dbReference>
<dbReference type="Pfam" id="PF00364">
    <property type="entry name" value="Biotin_lipoyl"/>
    <property type="match status" value="2"/>
</dbReference>
<feature type="domain" description="Lipoyl-binding" evidence="8">
    <location>
        <begin position="3"/>
        <end position="78"/>
    </location>
</feature>
<dbReference type="InterPro" id="IPR001078">
    <property type="entry name" value="2-oxoacid_DH_actylTfrase"/>
</dbReference>
<dbReference type="GO" id="GO:0005737">
    <property type="term" value="C:cytoplasm"/>
    <property type="evidence" value="ECO:0007669"/>
    <property type="project" value="TreeGrafter"/>
</dbReference>
<dbReference type="Proteomes" id="UP000006666">
    <property type="component" value="Chromosome"/>
</dbReference>
<feature type="region of interest" description="Disordered" evidence="7">
    <location>
        <begin position="258"/>
        <end position="330"/>
    </location>
</feature>
<dbReference type="InterPro" id="IPR023213">
    <property type="entry name" value="CAT-like_dom_sf"/>
</dbReference>
<feature type="compositionally biased region" description="Low complexity" evidence="7">
    <location>
        <begin position="129"/>
        <end position="139"/>
    </location>
</feature>
<dbReference type="GO" id="GO:0016407">
    <property type="term" value="F:acetyltransferase activity"/>
    <property type="evidence" value="ECO:0007669"/>
    <property type="project" value="TreeGrafter"/>
</dbReference>
<dbReference type="HOGENOM" id="CLU_016733_10_0_11"/>
<evidence type="ECO:0000256" key="3">
    <source>
        <dbReference type="ARBA" id="ARBA00022679"/>
    </source>
</evidence>
<dbReference type="Pfam" id="PF02817">
    <property type="entry name" value="E3_binding"/>
    <property type="match status" value="1"/>
</dbReference>
<dbReference type="Gene3D" id="4.10.320.10">
    <property type="entry name" value="E3-binding domain"/>
    <property type="match status" value="1"/>
</dbReference>
<dbReference type="eggNOG" id="COG0508">
    <property type="taxonomic scope" value="Bacteria"/>
</dbReference>
<feature type="compositionally biased region" description="Low complexity" evidence="7">
    <location>
        <begin position="221"/>
        <end position="237"/>
    </location>
</feature>
<dbReference type="AlphaFoldDB" id="C7NJJ2"/>
<dbReference type="KEGG" id="kse:Ksed_02370"/>
<keyword evidence="3 6" id="KW-0808">Transferase</keyword>
<name>C7NJJ2_KYTSD</name>